<dbReference type="EMBL" id="CAJOAX010005472">
    <property type="protein sequence ID" value="CAF3949160.1"/>
    <property type="molecule type" value="Genomic_DNA"/>
</dbReference>
<feature type="domain" description="Superoxide dismutase copper/zinc binding" evidence="2">
    <location>
        <begin position="136"/>
        <end position="248"/>
    </location>
</feature>
<dbReference type="InterPro" id="IPR024134">
    <property type="entry name" value="SOD_Cu/Zn_/chaperone"/>
</dbReference>
<comment type="function">
    <text evidence="1">Destroys radicals which are normally produced within the cells and which are toxic to biological systems.</text>
</comment>
<comment type="similarity">
    <text evidence="1">Belongs to the Cu-Zn superoxide dismutase family.</text>
</comment>
<keyword evidence="1" id="KW-0479">Metal-binding</keyword>
<comment type="catalytic activity">
    <reaction evidence="1">
        <text>2 superoxide + 2 H(+) = H2O2 + O2</text>
        <dbReference type="Rhea" id="RHEA:20696"/>
        <dbReference type="ChEBI" id="CHEBI:15378"/>
        <dbReference type="ChEBI" id="CHEBI:15379"/>
        <dbReference type="ChEBI" id="CHEBI:16240"/>
        <dbReference type="ChEBI" id="CHEBI:18421"/>
        <dbReference type="EC" id="1.15.1.1"/>
    </reaction>
</comment>
<dbReference type="SUPFAM" id="SSF49329">
    <property type="entry name" value="Cu,Zn superoxide dismutase-like"/>
    <property type="match status" value="1"/>
</dbReference>
<dbReference type="GO" id="GO:0005507">
    <property type="term" value="F:copper ion binding"/>
    <property type="evidence" value="ECO:0007669"/>
    <property type="project" value="InterPro"/>
</dbReference>
<dbReference type="Pfam" id="PF00080">
    <property type="entry name" value="Sod_Cu"/>
    <property type="match status" value="1"/>
</dbReference>
<accession>A0A819KRT9</accession>
<comment type="cofactor">
    <cofactor evidence="1">
        <name>Zn(2+)</name>
        <dbReference type="ChEBI" id="CHEBI:29105"/>
    </cofactor>
    <text evidence="1">Binds 1 zinc ion per subunit.</text>
</comment>
<dbReference type="Proteomes" id="UP000663823">
    <property type="component" value="Unassembled WGS sequence"/>
</dbReference>
<keyword evidence="1" id="KW-0560">Oxidoreductase</keyword>
<name>A0A819KRT9_9BILA</name>
<keyword evidence="1" id="KW-0862">Zinc</keyword>
<dbReference type="AlphaFoldDB" id="A0A819KRT9"/>
<evidence type="ECO:0000259" key="2">
    <source>
        <dbReference type="Pfam" id="PF00080"/>
    </source>
</evidence>
<evidence type="ECO:0000256" key="1">
    <source>
        <dbReference type="RuleBase" id="RU000393"/>
    </source>
</evidence>
<keyword evidence="1" id="KW-0186">Copper</keyword>
<dbReference type="PRINTS" id="PR00068">
    <property type="entry name" value="CUZNDISMTASE"/>
</dbReference>
<dbReference type="EC" id="1.15.1.1" evidence="1"/>
<protein>
    <recommendedName>
        <fullName evidence="1">Superoxide dismutase [Cu-Zn]</fullName>
        <ecNumber evidence="1">1.15.1.1</ecNumber>
    </recommendedName>
</protein>
<dbReference type="InterPro" id="IPR001424">
    <property type="entry name" value="SOD_Cu_Zn_dom"/>
</dbReference>
<proteinExistence type="inferred from homology"/>
<dbReference type="GO" id="GO:0004784">
    <property type="term" value="F:superoxide dismutase activity"/>
    <property type="evidence" value="ECO:0007669"/>
    <property type="project" value="UniProtKB-EC"/>
</dbReference>
<reference evidence="3" key="1">
    <citation type="submission" date="2021-02" db="EMBL/GenBank/DDBJ databases">
        <authorList>
            <person name="Nowell W R."/>
        </authorList>
    </citation>
    <scope>NUCLEOTIDE SEQUENCE</scope>
</reference>
<comment type="caution">
    <text evidence="3">The sequence shown here is derived from an EMBL/GenBank/DDBJ whole genome shotgun (WGS) entry which is preliminary data.</text>
</comment>
<gene>
    <name evidence="3" type="ORF">OTI717_LOCUS26287</name>
</gene>
<organism evidence="3 4">
    <name type="scientific">Rotaria sordida</name>
    <dbReference type="NCBI Taxonomy" id="392033"/>
    <lineage>
        <taxon>Eukaryota</taxon>
        <taxon>Metazoa</taxon>
        <taxon>Spiralia</taxon>
        <taxon>Gnathifera</taxon>
        <taxon>Rotifera</taxon>
        <taxon>Eurotatoria</taxon>
        <taxon>Bdelloidea</taxon>
        <taxon>Philodinida</taxon>
        <taxon>Philodinidae</taxon>
        <taxon>Rotaria</taxon>
    </lineage>
</organism>
<dbReference type="PROSITE" id="PS00332">
    <property type="entry name" value="SOD_CU_ZN_2"/>
    <property type="match status" value="1"/>
</dbReference>
<dbReference type="InterPro" id="IPR036423">
    <property type="entry name" value="SOD-like_Cu/Zn_dom_sf"/>
</dbReference>
<evidence type="ECO:0000313" key="3">
    <source>
        <dbReference type="EMBL" id="CAF3949160.1"/>
    </source>
</evidence>
<sequence>MSLTTMNKFIDDVEMGHFASSNDSLATTGIGPCIGFIILLDDYQHILIEHRSSINLPREFDLDNVRSLLKDLVRHVTATLPGLSITGVLIFGGLKDKSHFNNLHTSINKILHTDVNHDDENESIHYKQLLKNVLCNNGFHIHSQPIGDNHNCSAGGAHFNPYNTSHGMPKDSLMQRHVGDLGNIEVNADGRAYVALRDDIISLGFDKTRNVIGLPLMIHNLTDDGGHTGKGESNMTGNAGPRIACGTILLG</sequence>
<dbReference type="Gene3D" id="2.60.40.200">
    <property type="entry name" value="Superoxide dismutase, copper/zinc binding domain"/>
    <property type="match status" value="1"/>
</dbReference>
<comment type="cofactor">
    <cofactor evidence="1">
        <name>Cu cation</name>
        <dbReference type="ChEBI" id="CHEBI:23378"/>
    </cofactor>
    <text evidence="1">Binds 1 copper ion per subunit.</text>
</comment>
<dbReference type="InterPro" id="IPR018152">
    <property type="entry name" value="SOD_Cu/Zn_BS"/>
</dbReference>
<evidence type="ECO:0000313" key="4">
    <source>
        <dbReference type="Proteomes" id="UP000663823"/>
    </source>
</evidence>
<dbReference type="PANTHER" id="PTHR10003">
    <property type="entry name" value="SUPEROXIDE DISMUTASE CU-ZN -RELATED"/>
    <property type="match status" value="1"/>
</dbReference>